<evidence type="ECO:0000259" key="8">
    <source>
        <dbReference type="Pfam" id="PF04893"/>
    </source>
</evidence>
<feature type="transmembrane region" description="Helical" evidence="6">
    <location>
        <begin position="99"/>
        <end position="119"/>
    </location>
</feature>
<organism evidence="9 10">
    <name type="scientific">Strongyloides papillosus</name>
    <name type="common">Intestinal threadworm</name>
    <dbReference type="NCBI Taxonomy" id="174720"/>
    <lineage>
        <taxon>Eukaryota</taxon>
        <taxon>Metazoa</taxon>
        <taxon>Ecdysozoa</taxon>
        <taxon>Nematoda</taxon>
        <taxon>Chromadorea</taxon>
        <taxon>Rhabditida</taxon>
        <taxon>Tylenchina</taxon>
        <taxon>Panagrolaimomorpha</taxon>
        <taxon>Strongyloidoidea</taxon>
        <taxon>Strongyloididae</taxon>
        <taxon>Strongyloides</taxon>
    </lineage>
</organism>
<evidence type="ECO:0000256" key="2">
    <source>
        <dbReference type="ARBA" id="ARBA00010596"/>
    </source>
</evidence>
<feature type="transmembrane region" description="Helical" evidence="6">
    <location>
        <begin position="167"/>
        <end position="188"/>
    </location>
</feature>
<feature type="domain" description="Yip1" evidence="8">
    <location>
        <begin position="82"/>
        <end position="245"/>
    </location>
</feature>
<dbReference type="STRING" id="174720.A0A0N5B3T7"/>
<feature type="compositionally biased region" description="Polar residues" evidence="7">
    <location>
        <begin position="23"/>
        <end position="49"/>
    </location>
</feature>
<feature type="transmembrane region" description="Helical" evidence="6">
    <location>
        <begin position="131"/>
        <end position="155"/>
    </location>
</feature>
<dbReference type="PANTHER" id="PTHR12822:SF2">
    <property type="entry name" value="PROTEIN YIPF"/>
    <property type="match status" value="1"/>
</dbReference>
<evidence type="ECO:0000256" key="7">
    <source>
        <dbReference type="SAM" id="MobiDB-lite"/>
    </source>
</evidence>
<dbReference type="InterPro" id="IPR006977">
    <property type="entry name" value="Yip1_dom"/>
</dbReference>
<sequence>MDNNTTLDFLSFNNPPGDGNFEPSFSENTRNFSSPHRNNTNSPNDGSKKSGSYLDSIQNYFNIDTNMFLNRLYFSIVPLKKSNFILDVIENNPDIYGPLWILLTLVLSIGVTNSLVHFFNTYGEQSTEVDFQMITAVFTLLSLYITLVPLGLYFYMSYNGAATNYTYMEVLCTYGYNLAILVPISVFYHFNFSILRTSLIIVAIIITCTVLYNTFWPAFKNLGKRNEAMMVMVLIIILQIVVVSLLKVYYLDTLSPIKMADDKSSIIFPHTQGSSLVQGINVNENDTLAHSDKQNDEVTTVPQTLTNTVKLAAEATKANIDNKIVVQEEKKEGDKRLANDSTVPSIITPSIALN</sequence>
<accession>A0A0N5B3T7</accession>
<evidence type="ECO:0000256" key="1">
    <source>
        <dbReference type="ARBA" id="ARBA00004141"/>
    </source>
</evidence>
<evidence type="ECO:0000256" key="4">
    <source>
        <dbReference type="ARBA" id="ARBA00022989"/>
    </source>
</evidence>
<feature type="region of interest" description="Disordered" evidence="7">
    <location>
        <begin position="1"/>
        <end position="49"/>
    </location>
</feature>
<evidence type="ECO:0000256" key="6">
    <source>
        <dbReference type="RuleBase" id="RU361264"/>
    </source>
</evidence>
<evidence type="ECO:0000256" key="5">
    <source>
        <dbReference type="ARBA" id="ARBA00023136"/>
    </source>
</evidence>
<keyword evidence="5 6" id="KW-0472">Membrane</keyword>
<keyword evidence="9" id="KW-1185">Reference proteome</keyword>
<dbReference type="PANTHER" id="PTHR12822">
    <property type="entry name" value="PROTEIN YIPF"/>
    <property type="match status" value="1"/>
</dbReference>
<dbReference type="AlphaFoldDB" id="A0A0N5B3T7"/>
<dbReference type="Proteomes" id="UP000046392">
    <property type="component" value="Unplaced"/>
</dbReference>
<feature type="transmembrane region" description="Helical" evidence="6">
    <location>
        <begin position="194"/>
        <end position="216"/>
    </location>
</feature>
<dbReference type="GO" id="GO:0016192">
    <property type="term" value="P:vesicle-mediated transport"/>
    <property type="evidence" value="ECO:0007669"/>
    <property type="project" value="InterPro"/>
</dbReference>
<reference evidence="10" key="1">
    <citation type="submission" date="2017-02" db="UniProtKB">
        <authorList>
            <consortium name="WormBaseParasite"/>
        </authorList>
    </citation>
    <scope>IDENTIFICATION</scope>
</reference>
<name>A0A0N5B3T7_STREA</name>
<dbReference type="GO" id="GO:0000139">
    <property type="term" value="C:Golgi membrane"/>
    <property type="evidence" value="ECO:0007669"/>
    <property type="project" value="UniProtKB-SubCell"/>
</dbReference>
<comment type="subcellular location">
    <subcellularLocation>
        <location evidence="6">Golgi apparatus membrane</location>
        <topology evidence="6">Multi-pass membrane protein</topology>
    </subcellularLocation>
    <subcellularLocation>
        <location evidence="1">Membrane</location>
        <topology evidence="1">Multi-pass membrane protein</topology>
    </subcellularLocation>
</comment>
<evidence type="ECO:0000313" key="10">
    <source>
        <dbReference type="WBParaSite" id="SPAL_0000073900.1"/>
    </source>
</evidence>
<feature type="compositionally biased region" description="Polar residues" evidence="7">
    <location>
        <begin position="1"/>
        <end position="14"/>
    </location>
</feature>
<dbReference type="WBParaSite" id="SPAL_0000073900.1">
    <property type="protein sequence ID" value="SPAL_0000073900.1"/>
    <property type="gene ID" value="SPAL_0000073900"/>
</dbReference>
<dbReference type="Pfam" id="PF04893">
    <property type="entry name" value="Yip1"/>
    <property type="match status" value="1"/>
</dbReference>
<feature type="transmembrane region" description="Helical" evidence="6">
    <location>
        <begin position="228"/>
        <end position="250"/>
    </location>
</feature>
<proteinExistence type="inferred from homology"/>
<protein>
    <recommendedName>
        <fullName evidence="6">Protein YIPF</fullName>
    </recommendedName>
</protein>
<keyword evidence="3 6" id="KW-0812">Transmembrane</keyword>
<dbReference type="InterPro" id="IPR039765">
    <property type="entry name" value="Yip5/YIPF1/YIPF2"/>
</dbReference>
<evidence type="ECO:0000313" key="9">
    <source>
        <dbReference type="Proteomes" id="UP000046392"/>
    </source>
</evidence>
<dbReference type="GO" id="GO:0031267">
    <property type="term" value="F:small GTPase binding"/>
    <property type="evidence" value="ECO:0007669"/>
    <property type="project" value="InterPro"/>
</dbReference>
<evidence type="ECO:0000256" key="3">
    <source>
        <dbReference type="ARBA" id="ARBA00022692"/>
    </source>
</evidence>
<comment type="similarity">
    <text evidence="2 6">Belongs to the YIP1 family.</text>
</comment>
<keyword evidence="4 6" id="KW-1133">Transmembrane helix</keyword>